<protein>
    <submittedName>
        <fullName evidence="1">Histidine phosphatase family protein</fullName>
        <ecNumber evidence="1">3.1.3.-</ecNumber>
    </submittedName>
</protein>
<dbReference type="PANTHER" id="PTHR48100:SF1">
    <property type="entry name" value="HISTIDINE PHOSPHATASE FAMILY PROTEIN-RELATED"/>
    <property type="match status" value="1"/>
</dbReference>
<dbReference type="GO" id="GO:0016787">
    <property type="term" value="F:hydrolase activity"/>
    <property type="evidence" value="ECO:0007669"/>
    <property type="project" value="UniProtKB-KW"/>
</dbReference>
<sequence>MLKKIYVIRHCEAEGQSPEAQLTDRGLEQALDLSEFFSNIKIDRIISSPYKRAIDSIYPLAKRLNIDVEIDRKLTERNLSIKNLSDWFEKLRSTFVDLELKFEGGESSREAMKRIVEVVEEAHSRNNNNIVIVTHGNLMSLLLMYFNKDFGFDDWKSLSNPDVFLLINESNKVTFQRIWK</sequence>
<dbReference type="RefSeq" id="WP_338786153.1">
    <property type="nucleotide sequence ID" value="NZ_CP147403.1"/>
</dbReference>
<proteinExistence type="predicted"/>
<dbReference type="PIRSF" id="PIRSF000709">
    <property type="entry name" value="6PFK_2-Ptase"/>
    <property type="match status" value="1"/>
</dbReference>
<gene>
    <name evidence="1" type="ORF">WCV66_16620</name>
</gene>
<evidence type="ECO:0000313" key="1">
    <source>
        <dbReference type="EMBL" id="WXB86872.1"/>
    </source>
</evidence>
<name>A0ABZ2MNX2_9BACI</name>
<reference evidence="1 2" key="1">
    <citation type="submission" date="2024-02" db="EMBL/GenBank/DDBJ databases">
        <title>Seven novel Bacillus-like species.</title>
        <authorList>
            <person name="Liu G."/>
        </authorList>
    </citation>
    <scope>NUCLEOTIDE SEQUENCE [LARGE SCALE GENOMIC DNA]</scope>
    <source>
        <strain evidence="1 2">FJAT-53654</strain>
    </source>
</reference>
<dbReference type="Proteomes" id="UP001368328">
    <property type="component" value="Chromosome"/>
</dbReference>
<keyword evidence="1" id="KW-0378">Hydrolase</keyword>
<dbReference type="CDD" id="cd07067">
    <property type="entry name" value="HP_PGM_like"/>
    <property type="match status" value="1"/>
</dbReference>
<dbReference type="Gene3D" id="3.40.50.1240">
    <property type="entry name" value="Phosphoglycerate mutase-like"/>
    <property type="match status" value="1"/>
</dbReference>
<dbReference type="InterPro" id="IPR050275">
    <property type="entry name" value="PGM_Phosphatase"/>
</dbReference>
<dbReference type="InterPro" id="IPR013078">
    <property type="entry name" value="His_Pase_superF_clade-1"/>
</dbReference>
<dbReference type="Pfam" id="PF00300">
    <property type="entry name" value="His_Phos_1"/>
    <property type="match status" value="1"/>
</dbReference>
<dbReference type="SMART" id="SM00855">
    <property type="entry name" value="PGAM"/>
    <property type="match status" value="1"/>
</dbReference>
<dbReference type="EC" id="3.1.3.-" evidence="1"/>
<dbReference type="SUPFAM" id="SSF53254">
    <property type="entry name" value="Phosphoglycerate mutase-like"/>
    <property type="match status" value="1"/>
</dbReference>
<keyword evidence="2" id="KW-1185">Reference proteome</keyword>
<dbReference type="InterPro" id="IPR029033">
    <property type="entry name" value="His_PPase_superfam"/>
</dbReference>
<dbReference type="PANTHER" id="PTHR48100">
    <property type="entry name" value="BROAD-SPECIFICITY PHOSPHATASE YOR283W-RELATED"/>
    <property type="match status" value="1"/>
</dbReference>
<organism evidence="1 2">
    <name type="scientific">Metabacillus rhizosphaerae</name>
    <dbReference type="NCBI Taxonomy" id="3117747"/>
    <lineage>
        <taxon>Bacteria</taxon>
        <taxon>Bacillati</taxon>
        <taxon>Bacillota</taxon>
        <taxon>Bacilli</taxon>
        <taxon>Bacillales</taxon>
        <taxon>Bacillaceae</taxon>
        <taxon>Metabacillus</taxon>
    </lineage>
</organism>
<evidence type="ECO:0000313" key="2">
    <source>
        <dbReference type="Proteomes" id="UP001368328"/>
    </source>
</evidence>
<dbReference type="EMBL" id="CP147403">
    <property type="protein sequence ID" value="WXB86872.1"/>
    <property type="molecule type" value="Genomic_DNA"/>
</dbReference>
<accession>A0ABZ2MNX2</accession>